<dbReference type="AlphaFoldDB" id="A0A0A8YCE1"/>
<reference evidence="1" key="1">
    <citation type="submission" date="2014-09" db="EMBL/GenBank/DDBJ databases">
        <authorList>
            <person name="Magalhaes I.L.F."/>
            <person name="Oliveira U."/>
            <person name="Santos F.R."/>
            <person name="Vidigal T.H.D.A."/>
            <person name="Brescovit A.D."/>
            <person name="Santos A.J."/>
        </authorList>
    </citation>
    <scope>NUCLEOTIDE SEQUENCE</scope>
    <source>
        <tissue evidence="1">Shoot tissue taken approximately 20 cm above the soil surface</tissue>
    </source>
</reference>
<reference evidence="1" key="2">
    <citation type="journal article" date="2015" name="Data Brief">
        <title>Shoot transcriptome of the giant reed, Arundo donax.</title>
        <authorList>
            <person name="Barrero R.A."/>
            <person name="Guerrero F.D."/>
            <person name="Moolhuijzen P."/>
            <person name="Goolsby J.A."/>
            <person name="Tidwell J."/>
            <person name="Bellgard S.E."/>
            <person name="Bellgard M.I."/>
        </authorList>
    </citation>
    <scope>NUCLEOTIDE SEQUENCE</scope>
    <source>
        <tissue evidence="1">Shoot tissue taken approximately 20 cm above the soil surface</tissue>
    </source>
</reference>
<name>A0A0A8YCE1_ARUDO</name>
<evidence type="ECO:0000313" key="1">
    <source>
        <dbReference type="EMBL" id="JAD23130.1"/>
    </source>
</evidence>
<accession>A0A0A8YCE1</accession>
<dbReference type="EMBL" id="GBRH01274765">
    <property type="protein sequence ID" value="JAD23130.1"/>
    <property type="molecule type" value="Transcribed_RNA"/>
</dbReference>
<sequence length="47" mass="5430">MSSLESVVRASFMLKLITIFHGDRFSKVMHCIVHDIVILIRLEERSA</sequence>
<proteinExistence type="predicted"/>
<protein>
    <submittedName>
        <fullName evidence="1">Uncharacterized protein</fullName>
    </submittedName>
</protein>
<organism evidence="1">
    <name type="scientific">Arundo donax</name>
    <name type="common">Giant reed</name>
    <name type="synonym">Donax arundinaceus</name>
    <dbReference type="NCBI Taxonomy" id="35708"/>
    <lineage>
        <taxon>Eukaryota</taxon>
        <taxon>Viridiplantae</taxon>
        <taxon>Streptophyta</taxon>
        <taxon>Embryophyta</taxon>
        <taxon>Tracheophyta</taxon>
        <taxon>Spermatophyta</taxon>
        <taxon>Magnoliopsida</taxon>
        <taxon>Liliopsida</taxon>
        <taxon>Poales</taxon>
        <taxon>Poaceae</taxon>
        <taxon>PACMAD clade</taxon>
        <taxon>Arundinoideae</taxon>
        <taxon>Arundineae</taxon>
        <taxon>Arundo</taxon>
    </lineage>
</organism>